<evidence type="ECO:0000256" key="1">
    <source>
        <dbReference type="ARBA" id="ARBA00022670"/>
    </source>
</evidence>
<dbReference type="InterPro" id="IPR026341">
    <property type="entry name" value="T9SS_type_B"/>
</dbReference>
<dbReference type="PROSITE" id="PS51829">
    <property type="entry name" value="P_HOMO_B"/>
    <property type="match status" value="1"/>
</dbReference>
<evidence type="ECO:0000259" key="5">
    <source>
        <dbReference type="PROSITE" id="PS51829"/>
    </source>
</evidence>
<feature type="domain" description="PKD" evidence="4">
    <location>
        <begin position="598"/>
        <end position="658"/>
    </location>
</feature>
<dbReference type="EMBL" id="VWSH01000003">
    <property type="protein sequence ID" value="KAA5533319.1"/>
    <property type="molecule type" value="Genomic_DNA"/>
</dbReference>
<feature type="domain" description="PKD" evidence="4">
    <location>
        <begin position="526"/>
        <end position="564"/>
    </location>
</feature>
<dbReference type="InterPro" id="IPR000601">
    <property type="entry name" value="PKD_dom"/>
</dbReference>
<dbReference type="InterPro" id="IPR008979">
    <property type="entry name" value="Galactose-bd-like_sf"/>
</dbReference>
<dbReference type="SUPFAM" id="SSF49299">
    <property type="entry name" value="PKD domain"/>
    <property type="match status" value="4"/>
</dbReference>
<dbReference type="PROSITE" id="PS51257">
    <property type="entry name" value="PROKAR_LIPOPROTEIN"/>
    <property type="match status" value="1"/>
</dbReference>
<feature type="domain" description="PKD" evidence="4">
    <location>
        <begin position="695"/>
        <end position="725"/>
    </location>
</feature>
<comment type="caution">
    <text evidence="6">The sequence shown here is derived from an EMBL/GenBank/DDBJ whole genome shotgun (WGS) entry which is preliminary data.</text>
</comment>
<reference evidence="6 7" key="1">
    <citation type="submission" date="2019-09" db="EMBL/GenBank/DDBJ databases">
        <title>Genome sequence and assembly of Taibaiella sp.</title>
        <authorList>
            <person name="Chhetri G."/>
        </authorList>
    </citation>
    <scope>NUCLEOTIDE SEQUENCE [LARGE SCALE GENOMIC DNA]</scope>
    <source>
        <strain evidence="6 7">KVB11</strain>
    </source>
</reference>
<evidence type="ECO:0000256" key="2">
    <source>
        <dbReference type="ARBA" id="ARBA00022801"/>
    </source>
</evidence>
<keyword evidence="2" id="KW-0378">Hydrolase</keyword>
<dbReference type="GO" id="GO:0004252">
    <property type="term" value="F:serine-type endopeptidase activity"/>
    <property type="evidence" value="ECO:0007669"/>
    <property type="project" value="InterPro"/>
</dbReference>
<dbReference type="Gene3D" id="2.60.120.260">
    <property type="entry name" value="Galactose-binding domain-like"/>
    <property type="match status" value="1"/>
</dbReference>
<keyword evidence="1" id="KW-0645">Protease</keyword>
<gene>
    <name evidence="6" type="ORF">F0919_12285</name>
</gene>
<feature type="chain" id="PRO_5024467009" evidence="3">
    <location>
        <begin position="30"/>
        <end position="910"/>
    </location>
</feature>
<dbReference type="RefSeq" id="WP_150033066.1">
    <property type="nucleotide sequence ID" value="NZ_VWSH01000003.1"/>
</dbReference>
<evidence type="ECO:0000313" key="7">
    <source>
        <dbReference type="Proteomes" id="UP000323632"/>
    </source>
</evidence>
<feature type="domain" description="PKD" evidence="4">
    <location>
        <begin position="69"/>
        <end position="113"/>
    </location>
</feature>
<dbReference type="SUPFAM" id="SSF49785">
    <property type="entry name" value="Galactose-binding domain-like"/>
    <property type="match status" value="1"/>
</dbReference>
<name>A0A5M6CJN1_9BACT</name>
<feature type="domain" description="P/Homo B" evidence="5">
    <location>
        <begin position="155"/>
        <end position="358"/>
    </location>
</feature>
<dbReference type="CDD" id="cd00146">
    <property type="entry name" value="PKD"/>
    <property type="match status" value="3"/>
</dbReference>
<organism evidence="6 7">
    <name type="scientific">Taibaiella lutea</name>
    <dbReference type="NCBI Taxonomy" id="2608001"/>
    <lineage>
        <taxon>Bacteria</taxon>
        <taxon>Pseudomonadati</taxon>
        <taxon>Bacteroidota</taxon>
        <taxon>Chitinophagia</taxon>
        <taxon>Chitinophagales</taxon>
        <taxon>Chitinophagaceae</taxon>
        <taxon>Taibaiella</taxon>
    </lineage>
</organism>
<evidence type="ECO:0000259" key="4">
    <source>
        <dbReference type="PROSITE" id="PS50093"/>
    </source>
</evidence>
<dbReference type="InterPro" id="IPR035986">
    <property type="entry name" value="PKD_dom_sf"/>
</dbReference>
<dbReference type="GO" id="GO:0006508">
    <property type="term" value="P:proteolysis"/>
    <property type="evidence" value="ECO:0007669"/>
    <property type="project" value="UniProtKB-KW"/>
</dbReference>
<keyword evidence="7" id="KW-1185">Reference proteome</keyword>
<protein>
    <submittedName>
        <fullName evidence="6">PKD domain-containing protein</fullName>
    </submittedName>
</protein>
<keyword evidence="3" id="KW-0732">Signal</keyword>
<dbReference type="PROSITE" id="PS50093">
    <property type="entry name" value="PKD"/>
    <property type="match status" value="4"/>
</dbReference>
<dbReference type="NCBIfam" id="TIGR04131">
    <property type="entry name" value="Bac_Flav_CTERM"/>
    <property type="match status" value="1"/>
</dbReference>
<sequence>MKAKKIYTSILQILLISCLTFLLPGKAFSQCQTIMAHVTSTAPAADPVDSVIKICKGDGVTFNGNATFSTGGTGATYSWHFNDGVILNGLSVSRAFPNEGVYVVDFVVTDNQGCVNKNCDSRRIIHVSTTPHFNLTTFPDTVCINKLSYIHGVVTPVEGVYNCAPPIADTTYLPDGSGVSYTTSITVSCFTPCDTVRTAADVESICIDMEHSYIGDLDAKIICPNGQQNNLFHTNGAPGAASQYLGVPVDFGPANGPEDNQYCSGSNYCFRMDATWGPFISMLSNTTPVSCTSTFGNTTTGSSMIAGNYQPEQSYNSLIGCPLNGNWTIQITDHLGSDNGHIFSWGIEFNQSLGSYSFLPTYPVTHWAANADIVATSNGGSDITIKPTTPGIHCYTYQVMDAFNCSYDTTICLYVIDPGNPGKDSSANLCLDQETVNAFDYLAGNPTPGGTWTGTGVTPNGDFNPAAVGVGYYPLEYKLTKWQCDTTAIVTFHVVNSVNIDFSYDLGLGCVVDTVHFNNLSDTGKYWWTFGDGTFPADTTMNPTHIYQDQNFYTVKLIVKNELGCIDSALKVIDITHPINAAFTQSADTICLGEGAPVVFTDASTGAITDWNWNFGEGTPSTAQNPSYIFTQAGNHTIRLIVSDAIPCYDTAYKQVQVDAVPYFSISQDKHMICAGDALNFESDYYAATIRNIAWNFGDGTQWNQLGATTHRYENSGIYWITADADFGACGISHDTDSVIVTALPLVNLGPDSVLCLDGTALTVADLNNASDPGMQWQWSTGATTPSIQIVHPGIYSLTATKNDCATTETIEVNKDCYTDIPNVFTPNGDGVNDYFYPKQLLSKGVVGFSMTIFNRWGQKVFESTTANGRGWDGNFNNKMQPVGVYIYQMSVIMKNGRSEEYTGNVTLMR</sequence>
<evidence type="ECO:0000313" key="6">
    <source>
        <dbReference type="EMBL" id="KAA5533319.1"/>
    </source>
</evidence>
<dbReference type="AlphaFoldDB" id="A0A5M6CJN1"/>
<dbReference type="Pfam" id="PF18911">
    <property type="entry name" value="PKD_4"/>
    <property type="match status" value="3"/>
</dbReference>
<dbReference type="InterPro" id="IPR013783">
    <property type="entry name" value="Ig-like_fold"/>
</dbReference>
<evidence type="ECO:0000256" key="3">
    <source>
        <dbReference type="SAM" id="SignalP"/>
    </source>
</evidence>
<dbReference type="InterPro" id="IPR002884">
    <property type="entry name" value="P_dom"/>
</dbReference>
<dbReference type="Proteomes" id="UP000323632">
    <property type="component" value="Unassembled WGS sequence"/>
</dbReference>
<accession>A0A5M6CJN1</accession>
<dbReference type="Pfam" id="PF13585">
    <property type="entry name" value="CHU_C"/>
    <property type="match status" value="1"/>
</dbReference>
<dbReference type="InterPro" id="IPR022409">
    <property type="entry name" value="PKD/Chitinase_dom"/>
</dbReference>
<dbReference type="Gene3D" id="2.60.40.10">
    <property type="entry name" value="Immunoglobulins"/>
    <property type="match status" value="4"/>
</dbReference>
<proteinExistence type="predicted"/>
<dbReference type="SMART" id="SM00089">
    <property type="entry name" value="PKD"/>
    <property type="match status" value="3"/>
</dbReference>
<feature type="signal peptide" evidence="3">
    <location>
        <begin position="1"/>
        <end position="29"/>
    </location>
</feature>